<feature type="compositionally biased region" description="Basic and acidic residues" evidence="1">
    <location>
        <begin position="867"/>
        <end position="898"/>
    </location>
</feature>
<reference evidence="3" key="1">
    <citation type="submission" date="2018-10" db="EMBL/GenBank/DDBJ databases">
        <title>FDA dAtabase for Regulatory Grade micrObial Sequences (FDA-ARGOS): Supporting development and validation of Infectious Disease Dx tests.</title>
        <authorList>
            <person name="Kerrigan L."/>
            <person name="Tallon L."/>
            <person name="Sadzewicz L."/>
            <person name="Sengamalay N."/>
            <person name="Ott S."/>
            <person name="Godinez A."/>
            <person name="Nagaraj S."/>
            <person name="Vavikolanu K."/>
            <person name="Nadendla S."/>
            <person name="George J."/>
            <person name="Sichtig H."/>
        </authorList>
    </citation>
    <scope>NUCLEOTIDE SEQUENCE [LARGE SCALE GENOMIC DNA]</scope>
    <source>
        <strain evidence="3">FDAARGOS_311</strain>
    </source>
</reference>
<dbReference type="EMBL" id="NKJJ02000001">
    <property type="protein sequence ID" value="TPR01879.1"/>
    <property type="molecule type" value="Genomic_DNA"/>
</dbReference>
<dbReference type="VEuPathDB" id="FungiDB:ATCC64974_104890"/>
<feature type="compositionally biased region" description="Pro residues" evidence="1">
    <location>
        <begin position="431"/>
        <end position="451"/>
    </location>
</feature>
<feature type="compositionally biased region" description="Basic and acidic residues" evidence="1">
    <location>
        <begin position="1078"/>
        <end position="1094"/>
    </location>
</feature>
<feature type="compositionally biased region" description="Basic and acidic residues" evidence="1">
    <location>
        <begin position="599"/>
        <end position="613"/>
    </location>
</feature>
<sequence length="1240" mass="138620">MEVMRTLPRDEFVSPLRVHVPSRLGFDKRGKETSDLSNGWLQIDGLTSGCLGSREYTTKDGGVHDAKVLQVVEHQNKDTILRRKLGYKSSLALEADIHAFEPEGHDAPPPTYDDALKDLPPYYATLAPLAQRKNLIQDSAPSQTTDRSECKGVSRPFDFEATPGIREHKAGKKKKKPTPQPQRQNTPPAEESGGDKPEDGGGDEQNGDTGGNEGGDSGGGGNGGDDNGQDGNGDDDTNANGDDGWGFATTTSKKKKKKGKGADPSPPEPASNGFQDVSLNDSAPQLDLGLPPAAPGTGFNFGSWGQDWGSGDKWGLNTLNGMKDDKPKENTNPWSFSGTNGMSNASVGFSFGADLGSTPAANDVPPAPEESKPEDDWGFPPLWDDYDSKPSKSNKKGYKEEETPKSGMGWWATIEDDLLIDVDDSKMPEAPEAPIPPVVDEPPAPAAPPAKSPVVTSKTKSSAKLSVSERIKTLEKAKKGKSKDKVAKEEPAPPPEEPPAPPQPEPVEFFDPEPVQFKKPSRDLVPGSFPDAFDDEDFYDIPPPPAPEPPAPEPELHLEKTAPVVEPAPADVETAEGAAEIDVGAGGPPTPPPEPAEPEQDKPARKERVRVERTPGSASWGFWGATPQKQPSTREHRRRREREREREQSPPPMVRSRSTRQPKSRDLENEAEKSTSDKDKRNSRGMTLADFVLGTPPPPSRTKSSRRHGTHASRATSRRPSVGMEDAGFPSPPPDDSRDMPDKAARMMGVHGSSRRERDRRHESRRRSRAPDPYAVEDDDIVMVDRDDIDAPKEGSRGSRHSDRRSRRKSRSRQEEHYDDAEVFSGPEDIAFVEAPRERRVRRSSTAPKKPEATGLMGFIGSLRKTARPDPPERRKSRSHRDEDARYMTEPEREERRARREARRRRAEQEAELDGFVTEGGPVGGFPETDMDEVEARRAARRAKRSSRQAPSDQLRESEWREAEERRARRKERERAREREMQERMLREEEEREARRQEERRLRRAAREERRAREEAEAREAEEQAEAEARAAERRERRRRREAEMQEAAAYEPRSKRRSSRHPVDDRAARDFYLGGYDGERAYRPERSTEEGVRPKRRKSRAPEPERGPPMMSGGRKDKTSSWVHSQASDPPEPPPVVATVVDMPPGPGEPAQANSVSSDEEARRELRRRARRRARYPGLTDQEIDELRARKREARRSERSSGSADYERVRSMRSYDDRYAPPVNGPRMPNWFKRLTNMG</sequence>
<feature type="compositionally biased region" description="Basic residues" evidence="1">
    <location>
        <begin position="1166"/>
        <end position="1176"/>
    </location>
</feature>
<accession>A0A505HT55</accession>
<feature type="compositionally biased region" description="Low complexity" evidence="1">
    <location>
        <begin position="506"/>
        <end position="517"/>
    </location>
</feature>
<feature type="compositionally biased region" description="Basic and acidic residues" evidence="1">
    <location>
        <begin position="663"/>
        <end position="682"/>
    </location>
</feature>
<feature type="compositionally biased region" description="Polar residues" evidence="1">
    <location>
        <begin position="272"/>
        <end position="283"/>
    </location>
</feature>
<dbReference type="VEuPathDB" id="FungiDB:An08g01820"/>
<feature type="compositionally biased region" description="Pro residues" evidence="1">
    <location>
        <begin position="492"/>
        <end position="505"/>
    </location>
</feature>
<evidence type="ECO:0000313" key="3">
    <source>
        <dbReference type="Proteomes" id="UP000197666"/>
    </source>
</evidence>
<dbReference type="VEuPathDB" id="FungiDB:ASPNIDRAFT2_1168610"/>
<feature type="compositionally biased region" description="Basic and acidic residues" evidence="1">
    <location>
        <begin position="1196"/>
        <end position="1220"/>
    </location>
</feature>
<organism evidence="2 3">
    <name type="scientific">Aspergillus niger</name>
    <dbReference type="NCBI Taxonomy" id="5061"/>
    <lineage>
        <taxon>Eukaryota</taxon>
        <taxon>Fungi</taxon>
        <taxon>Dikarya</taxon>
        <taxon>Ascomycota</taxon>
        <taxon>Pezizomycotina</taxon>
        <taxon>Eurotiomycetes</taxon>
        <taxon>Eurotiomycetidae</taxon>
        <taxon>Eurotiales</taxon>
        <taxon>Aspergillaceae</taxon>
        <taxon>Aspergillus</taxon>
        <taxon>Aspergillus subgen. Circumdati</taxon>
    </lineage>
</organism>
<name>A0A505HT55_ASPNG</name>
<dbReference type="Proteomes" id="UP000197666">
    <property type="component" value="Unassembled WGS sequence"/>
</dbReference>
<feature type="region of interest" description="Disordered" evidence="1">
    <location>
        <begin position="138"/>
        <end position="1240"/>
    </location>
</feature>
<dbReference type="VEuPathDB" id="FungiDB:An08g01810"/>
<protein>
    <submittedName>
        <fullName evidence="2">Uncharacterized protein</fullName>
    </submittedName>
</protein>
<feature type="compositionally biased region" description="Polar residues" evidence="1">
    <location>
        <begin position="330"/>
        <end position="347"/>
    </location>
</feature>
<feature type="compositionally biased region" description="Basic and acidic residues" evidence="1">
    <location>
        <begin position="783"/>
        <end position="801"/>
    </location>
</feature>
<feature type="compositionally biased region" description="Pro residues" evidence="1">
    <location>
        <begin position="541"/>
        <end position="553"/>
    </location>
</feature>
<comment type="caution">
    <text evidence="2">The sequence shown here is derived from an EMBL/GenBank/DDBJ whole genome shotgun (WGS) entry which is preliminary data.</text>
</comment>
<feature type="compositionally biased region" description="Gly residues" evidence="1">
    <location>
        <begin position="208"/>
        <end position="226"/>
    </location>
</feature>
<evidence type="ECO:0000256" key="1">
    <source>
        <dbReference type="SAM" id="MobiDB-lite"/>
    </source>
</evidence>
<proteinExistence type="predicted"/>
<feature type="compositionally biased region" description="Low complexity" evidence="1">
    <location>
        <begin position="452"/>
        <end position="466"/>
    </location>
</feature>
<dbReference type="VEuPathDB" id="FungiDB:M747DRAFT_152820"/>
<feature type="compositionally biased region" description="Basic residues" evidence="1">
    <location>
        <begin position="802"/>
        <end position="811"/>
    </location>
</feature>
<feature type="compositionally biased region" description="Basic and acidic residues" evidence="1">
    <location>
        <begin position="467"/>
        <end position="491"/>
    </location>
</feature>
<evidence type="ECO:0000313" key="2">
    <source>
        <dbReference type="EMBL" id="TPR01879.1"/>
    </source>
</evidence>
<dbReference type="AlphaFoldDB" id="A0A505HT55"/>
<feature type="compositionally biased region" description="Basic and acidic residues" evidence="1">
    <location>
        <begin position="735"/>
        <end position="745"/>
    </location>
</feature>
<feature type="compositionally biased region" description="Low complexity" evidence="1">
    <location>
        <begin position="181"/>
        <end position="191"/>
    </location>
</feature>
<feature type="compositionally biased region" description="Basic and acidic residues" evidence="1">
    <location>
        <begin position="954"/>
        <end position="1035"/>
    </location>
</feature>
<gene>
    <name evidence="2" type="ORF">CAN33_0041510</name>
</gene>